<dbReference type="KEGG" id="lmu:LBLM1_05735"/>
<proteinExistence type="predicted"/>
<evidence type="ECO:0000313" key="1">
    <source>
        <dbReference type="EMBL" id="AJT50584.1"/>
    </source>
</evidence>
<evidence type="ECO:0000313" key="2">
    <source>
        <dbReference type="Proteomes" id="UP000003645"/>
    </source>
</evidence>
<dbReference type="RefSeq" id="WP_006499481.1">
    <property type="nucleotide sequence ID" value="NZ_CP011013.1"/>
</dbReference>
<sequence>MDNTKKDAVLAFKLTDQIKADLEKDVVEANNLSHHWTTQMDGTDLLKTYYPDQAQYGTPLMADVLALHLIGWLTSQGVHATPRRMNLRTRISLSAQPLDEKPEWPVEWFAQRNQVTLGDDAKEIAEQILKSYEEEIDDMGSIKTKQVSASGEIKEFKTVESIMPFSISVHNDGYEGDDAITDFIIECTDFNSVLYRVAIQAEEGTAYFVEPEALKITTRGSIERAELANMLRWVADELEAKKGDAN</sequence>
<dbReference type="STRING" id="1130798.LBLM1_05735"/>
<protein>
    <submittedName>
        <fullName evidence="1">Uncharacterized protein</fullName>
    </submittedName>
</protein>
<reference evidence="1 2" key="1">
    <citation type="journal article" date="2012" name="J. Bacteriol.">
        <title>Genome sequence of Lactobacillus mucosae LM1, isolated from piglet feces.</title>
        <authorList>
            <person name="Lee J.H."/>
            <person name="Valeriano V.D."/>
            <person name="Shin Y.R."/>
            <person name="Chae J.P."/>
            <person name="Kim G.B."/>
            <person name="Ham J.S."/>
            <person name="Chun J."/>
            <person name="Kang D.K."/>
        </authorList>
    </citation>
    <scope>NUCLEOTIDE SEQUENCE [LARGE SCALE GENOMIC DNA]</scope>
    <source>
        <strain evidence="1 2">LM1</strain>
    </source>
</reference>
<dbReference type="HOGENOM" id="CLU_1127960_0_0_9"/>
<dbReference type="OrthoDB" id="9815144at2"/>
<dbReference type="Proteomes" id="UP000003645">
    <property type="component" value="Chromosome"/>
</dbReference>
<name>A0A0D4CKL2_LIMMU</name>
<keyword evidence="2" id="KW-1185">Reference proteome</keyword>
<gene>
    <name evidence="1" type="ORF">LBLM1_05735</name>
</gene>
<dbReference type="EMBL" id="CP011013">
    <property type="protein sequence ID" value="AJT50584.1"/>
    <property type="molecule type" value="Genomic_DNA"/>
</dbReference>
<dbReference type="AlphaFoldDB" id="A0A0D4CKL2"/>
<accession>A0A0D4CKL2</accession>
<organism evidence="1 2">
    <name type="scientific">Limosilactobacillus mucosae LM1</name>
    <dbReference type="NCBI Taxonomy" id="1130798"/>
    <lineage>
        <taxon>Bacteria</taxon>
        <taxon>Bacillati</taxon>
        <taxon>Bacillota</taxon>
        <taxon>Bacilli</taxon>
        <taxon>Lactobacillales</taxon>
        <taxon>Lactobacillaceae</taxon>
        <taxon>Limosilactobacillus</taxon>
    </lineage>
</organism>